<organism evidence="2 3">
    <name type="scientific">Mycolicibacterium smegmatis (strain ATCC 700084 / mc(2)155)</name>
    <name type="common">Mycobacterium smegmatis</name>
    <dbReference type="NCBI Taxonomy" id="246196"/>
    <lineage>
        <taxon>Bacteria</taxon>
        <taxon>Bacillati</taxon>
        <taxon>Actinomycetota</taxon>
        <taxon>Actinomycetes</taxon>
        <taxon>Mycobacteriales</taxon>
        <taxon>Mycobacteriaceae</taxon>
        <taxon>Mycolicibacterium</taxon>
    </lineage>
</organism>
<gene>
    <name evidence="2" type="ordered locus">MSMEI_5745</name>
</gene>
<sequence length="448" mass="48356">MEPLDPAAQQGAAGVTAQRRRGTQHLHEQPVGLGGQLGAVHLGRRRVGRRRRGLGRGELPVDELEHLGLGVHAGQVELHPLRVDQSLAVHVLGVLRPLPHAVERDVDGLGRHERDPFVVELVGDQLPALVLLADQVGHRHAHVLVIGGAGVDAGHGVHGRPREALGRGRHDEHRDAAVLLGLGVGADREPHVVGVGDQAGPHLLAIDHVVVAVTHRGGAQRRQVGARARLGVADREVQFTRGDLGQEELLLFLCAERHDRRRDAVDGQKRHRRARDRGLVGEDQPVHGRAGLTAELLGPAEREPPVLAHLRDGLAVDVPAAHLAFGRAERLHPLRRHQLGEVRAQFATQLLLLGGVSDPHPLHPHCSSDLTSHPVVTRSSLGVQTGVWPPSAGSGRILCLRAARPVRAHAVRRSSCELKLTAIAARETQCAWELPRICSNSTTRTTPW</sequence>
<feature type="compositionally biased region" description="Low complexity" evidence="1">
    <location>
        <begin position="7"/>
        <end position="17"/>
    </location>
</feature>
<evidence type="ECO:0000256" key="1">
    <source>
        <dbReference type="SAM" id="MobiDB-lite"/>
    </source>
</evidence>
<proteinExistence type="predicted"/>
<reference evidence="2 3" key="2">
    <citation type="journal article" date="2009" name="Genome Res.">
        <title>Ortho-proteogenomics: multiple proteomes investigation through orthology and a new MS-based protocol.</title>
        <authorList>
            <person name="Gallien S."/>
            <person name="Perrodou E."/>
            <person name="Carapito C."/>
            <person name="Deshayes C."/>
            <person name="Reyrat J.M."/>
            <person name="Van Dorsselaer A."/>
            <person name="Poch O."/>
            <person name="Schaeffer C."/>
            <person name="Lecompte O."/>
        </authorList>
    </citation>
    <scope>NUCLEOTIDE SEQUENCE [LARGE SCALE GENOMIC DNA]</scope>
    <source>
        <strain evidence="3">ATCC 700084 / mc(2)155</strain>
    </source>
</reference>
<feature type="region of interest" description="Disordered" evidence="1">
    <location>
        <begin position="1"/>
        <end position="34"/>
    </location>
</feature>
<dbReference type="Proteomes" id="UP000006158">
    <property type="component" value="Chromosome"/>
</dbReference>
<protein>
    <submittedName>
        <fullName evidence="2">Uncharacterized protein</fullName>
    </submittedName>
</protein>
<name>I7GFV1_MYCS2</name>
<evidence type="ECO:0000313" key="2">
    <source>
        <dbReference type="EMBL" id="AFP42179.1"/>
    </source>
</evidence>
<reference evidence="2 3" key="1">
    <citation type="journal article" date="2007" name="Genome Biol.">
        <title>Interrupted coding sequences in Mycobacterium smegmatis: authentic mutations or sequencing errors?</title>
        <authorList>
            <person name="Deshayes C."/>
            <person name="Perrodou E."/>
            <person name="Gallien S."/>
            <person name="Euphrasie D."/>
            <person name="Schaeffer C."/>
            <person name="Van-Dorsselaer A."/>
            <person name="Poch O."/>
            <person name="Lecompte O."/>
            <person name="Reyrat J.M."/>
        </authorList>
    </citation>
    <scope>NUCLEOTIDE SEQUENCE [LARGE SCALE GENOMIC DNA]</scope>
    <source>
        <strain evidence="3">ATCC 700084 / mc(2)155</strain>
    </source>
</reference>
<dbReference type="EMBL" id="CP001663">
    <property type="protein sequence ID" value="AFP42179.1"/>
    <property type="molecule type" value="Genomic_DNA"/>
</dbReference>
<dbReference type="KEGG" id="msg:MSMEI_5745"/>
<accession>I7GFV1</accession>
<dbReference type="AlphaFoldDB" id="I7GFV1"/>
<evidence type="ECO:0000313" key="3">
    <source>
        <dbReference type="Proteomes" id="UP000006158"/>
    </source>
</evidence>